<keyword evidence="9" id="KW-1185">Reference proteome</keyword>
<sequence>MTTQSFPPKFTQWLADNGVSIKDYEEQESIPRFIRVNPSHITETFAKELNTELTPVSWLPGLRFYSLDAKMKISGSKGYESGEIYGMDVSSGVAVHALSIDPEDHVLDLCCAPGDLQGNEDSVTGTVTGVDISKARIATCKNVLRKYKMRRFRLFDADGTTFNVHAPSRVGRWTRPTGQIAVPELDSDDDTAKGDQDTIVTIPSKRKDDTPNAPPTKKKAKVVPKVKPYLATKLVIGDPQIESPALLYDKVLVDAECTHDGSIAHLKKCDAVGWEKFEENFFDPVKMDALETLQRGLLSNGYRLLKPGGVLVYSTCSFSRRQNEGVVEWFLKENSNATLEPIPNAEKFPLAPSLDGNPTNMLRFSPSGSGTSGYLSRE</sequence>
<keyword evidence="4 5" id="KW-0694">RNA-binding</keyword>
<dbReference type="InterPro" id="IPR029063">
    <property type="entry name" value="SAM-dependent_MTases_sf"/>
</dbReference>
<dbReference type="PANTHER" id="PTHR22807:SF16">
    <property type="entry name" value="SAM-DEPENDENT MTASE RSMB_NOP-TYPE DOMAIN-CONTAINING PROTEIN"/>
    <property type="match status" value="1"/>
</dbReference>
<dbReference type="PRINTS" id="PR02010">
    <property type="entry name" value="RCMT9"/>
</dbReference>
<dbReference type="STRING" id="329046.A0A1Y2CDK4"/>
<keyword evidence="3 5" id="KW-0949">S-adenosyl-L-methionine</keyword>
<evidence type="ECO:0000256" key="1">
    <source>
        <dbReference type="ARBA" id="ARBA00022603"/>
    </source>
</evidence>
<dbReference type="InterPro" id="IPR049560">
    <property type="entry name" value="MeTrfase_RsmB-F_NOP2_cat"/>
</dbReference>
<dbReference type="PANTHER" id="PTHR22807">
    <property type="entry name" value="NOP2 YEAST -RELATED NOL1/NOP2/FMU SUN DOMAIN-CONTAINING"/>
    <property type="match status" value="1"/>
</dbReference>
<dbReference type="Pfam" id="PF01189">
    <property type="entry name" value="Methyltr_RsmB-F"/>
    <property type="match status" value="1"/>
</dbReference>
<feature type="active site" description="Nucleophile" evidence="5">
    <location>
        <position position="316"/>
    </location>
</feature>
<keyword evidence="1 5" id="KW-0489">Methyltransferase</keyword>
<dbReference type="Gene3D" id="3.40.50.150">
    <property type="entry name" value="Vaccinia Virus protein VP39"/>
    <property type="match status" value="1"/>
</dbReference>
<dbReference type="InterPro" id="IPR023269">
    <property type="entry name" value="RCMT_subfamily_9"/>
</dbReference>
<evidence type="ECO:0000259" key="7">
    <source>
        <dbReference type="PROSITE" id="PS51686"/>
    </source>
</evidence>
<dbReference type="GO" id="GO:0008173">
    <property type="term" value="F:RNA methyltransferase activity"/>
    <property type="evidence" value="ECO:0007669"/>
    <property type="project" value="InterPro"/>
</dbReference>
<dbReference type="Proteomes" id="UP000193642">
    <property type="component" value="Unassembled WGS sequence"/>
</dbReference>
<dbReference type="EMBL" id="MCGO01000020">
    <property type="protein sequence ID" value="ORY45129.1"/>
    <property type="molecule type" value="Genomic_DNA"/>
</dbReference>
<dbReference type="InterPro" id="IPR023267">
    <property type="entry name" value="RCMT"/>
</dbReference>
<comment type="caution">
    <text evidence="5">Lacks conserved residue(s) required for the propagation of feature annotation.</text>
</comment>
<evidence type="ECO:0000256" key="4">
    <source>
        <dbReference type="ARBA" id="ARBA00022884"/>
    </source>
</evidence>
<comment type="caution">
    <text evidence="8">The sequence shown here is derived from an EMBL/GenBank/DDBJ whole genome shotgun (WGS) entry which is preliminary data.</text>
</comment>
<dbReference type="GO" id="GO:0003723">
    <property type="term" value="F:RNA binding"/>
    <property type="evidence" value="ECO:0007669"/>
    <property type="project" value="UniProtKB-UniRule"/>
</dbReference>
<gene>
    <name evidence="8" type="ORF">BCR33DRAFT_716470</name>
</gene>
<dbReference type="CDD" id="cd02440">
    <property type="entry name" value="AdoMet_MTases"/>
    <property type="match status" value="2"/>
</dbReference>
<proteinExistence type="inferred from homology"/>
<keyword evidence="2 5" id="KW-0808">Transferase</keyword>
<protein>
    <submittedName>
        <fullName evidence="8">S-adenosyl-L-methionine-dependent methyltransferase</fullName>
    </submittedName>
</protein>
<feature type="binding site" evidence="5">
    <location>
        <position position="254"/>
    </location>
    <ligand>
        <name>S-adenosyl-L-methionine</name>
        <dbReference type="ChEBI" id="CHEBI:59789"/>
    </ligand>
</feature>
<evidence type="ECO:0000256" key="6">
    <source>
        <dbReference type="SAM" id="MobiDB-lite"/>
    </source>
</evidence>
<comment type="similarity">
    <text evidence="5">Belongs to the class I-like SAM-binding methyltransferase superfamily. RsmB/NOP family.</text>
</comment>
<feature type="compositionally biased region" description="Polar residues" evidence="6">
    <location>
        <begin position="356"/>
        <end position="378"/>
    </location>
</feature>
<name>A0A1Y2CDK4_9FUNG</name>
<dbReference type="AlphaFoldDB" id="A0A1Y2CDK4"/>
<organism evidence="8 9">
    <name type="scientific">Rhizoclosmatium globosum</name>
    <dbReference type="NCBI Taxonomy" id="329046"/>
    <lineage>
        <taxon>Eukaryota</taxon>
        <taxon>Fungi</taxon>
        <taxon>Fungi incertae sedis</taxon>
        <taxon>Chytridiomycota</taxon>
        <taxon>Chytridiomycota incertae sedis</taxon>
        <taxon>Chytridiomycetes</taxon>
        <taxon>Chytridiales</taxon>
        <taxon>Chytriomycetaceae</taxon>
        <taxon>Rhizoclosmatium</taxon>
    </lineage>
</organism>
<evidence type="ECO:0000256" key="2">
    <source>
        <dbReference type="ARBA" id="ARBA00022679"/>
    </source>
</evidence>
<dbReference type="OrthoDB" id="6093671at2759"/>
<dbReference type="InterPro" id="IPR001678">
    <property type="entry name" value="MeTrfase_RsmB-F_NOP2_dom"/>
</dbReference>
<evidence type="ECO:0000313" key="9">
    <source>
        <dbReference type="Proteomes" id="UP000193642"/>
    </source>
</evidence>
<evidence type="ECO:0000256" key="5">
    <source>
        <dbReference type="PROSITE-ProRule" id="PRU01023"/>
    </source>
</evidence>
<dbReference type="PRINTS" id="PR02008">
    <property type="entry name" value="RCMTFAMILY"/>
</dbReference>
<dbReference type="SUPFAM" id="SSF53335">
    <property type="entry name" value="S-adenosyl-L-methionine-dependent methyltransferases"/>
    <property type="match status" value="1"/>
</dbReference>
<evidence type="ECO:0000313" key="8">
    <source>
        <dbReference type="EMBL" id="ORY45129.1"/>
    </source>
</evidence>
<feature type="region of interest" description="Disordered" evidence="6">
    <location>
        <begin position="349"/>
        <end position="378"/>
    </location>
</feature>
<evidence type="ECO:0000256" key="3">
    <source>
        <dbReference type="ARBA" id="ARBA00022691"/>
    </source>
</evidence>
<dbReference type="PROSITE" id="PS51686">
    <property type="entry name" value="SAM_MT_RSMB_NOP"/>
    <property type="match status" value="1"/>
</dbReference>
<feature type="domain" description="SAM-dependent MTase RsmB/NOP-type" evidence="7">
    <location>
        <begin position="248"/>
        <end position="378"/>
    </location>
</feature>
<dbReference type="GO" id="GO:0001510">
    <property type="term" value="P:RNA methylation"/>
    <property type="evidence" value="ECO:0007669"/>
    <property type="project" value="InterPro"/>
</dbReference>
<reference evidence="8 9" key="1">
    <citation type="submission" date="2016-07" db="EMBL/GenBank/DDBJ databases">
        <title>Pervasive Adenine N6-methylation of Active Genes in Fungi.</title>
        <authorList>
            <consortium name="DOE Joint Genome Institute"/>
            <person name="Mondo S.J."/>
            <person name="Dannebaum R.O."/>
            <person name="Kuo R.C."/>
            <person name="Labutti K."/>
            <person name="Haridas S."/>
            <person name="Kuo A."/>
            <person name="Salamov A."/>
            <person name="Ahrendt S.R."/>
            <person name="Lipzen A."/>
            <person name="Sullivan W."/>
            <person name="Andreopoulos W.B."/>
            <person name="Clum A."/>
            <person name="Lindquist E."/>
            <person name="Daum C."/>
            <person name="Ramamoorthy G.K."/>
            <person name="Gryganskyi A."/>
            <person name="Culley D."/>
            <person name="Magnuson J.K."/>
            <person name="James T.Y."/>
            <person name="O'Malley M.A."/>
            <person name="Stajich J.E."/>
            <person name="Spatafora J.W."/>
            <person name="Visel A."/>
            <person name="Grigoriev I.V."/>
        </authorList>
    </citation>
    <scope>NUCLEOTIDE SEQUENCE [LARGE SCALE GENOMIC DNA]</scope>
    <source>
        <strain evidence="8 9">JEL800</strain>
    </source>
</reference>
<accession>A0A1Y2CDK4</accession>